<evidence type="ECO:0000313" key="1">
    <source>
        <dbReference type="EMBL" id="MBV6323197.1"/>
    </source>
</evidence>
<protein>
    <submittedName>
        <fullName evidence="1">Uncharacterized protein</fullName>
    </submittedName>
</protein>
<dbReference type="Proteomes" id="UP001155901">
    <property type="component" value="Unassembled WGS sequence"/>
</dbReference>
<organism evidence="1 3">
    <name type="scientific">Duganella violaceipulchra</name>
    <dbReference type="NCBI Taxonomy" id="2849652"/>
    <lineage>
        <taxon>Bacteria</taxon>
        <taxon>Pseudomonadati</taxon>
        <taxon>Pseudomonadota</taxon>
        <taxon>Betaproteobacteria</taxon>
        <taxon>Burkholderiales</taxon>
        <taxon>Oxalobacteraceae</taxon>
        <taxon>Telluria group</taxon>
        <taxon>Duganella</taxon>
    </lineage>
</organism>
<sequence length="127" mass="15055">MPSDKQFKTVEELWDHEENERIRENSEKIAKKFGLQDREKKILHEELRSARHSGMRDALYTGRMKGYYEGSLDGRQVLVEMLYWLLEKSCVNLPRETYKTIALAELFELSDWVRQLMAGAEPNEIFD</sequence>
<name>A0AA41H704_9BURK</name>
<proteinExistence type="predicted"/>
<dbReference type="EMBL" id="JALJZU010000007">
    <property type="protein sequence ID" value="MCP2010015.1"/>
    <property type="molecule type" value="Genomic_DNA"/>
</dbReference>
<gene>
    <name evidence="1" type="ORF">KVP70_19880</name>
    <name evidence="2" type="ORF">L1274_003747</name>
</gene>
<dbReference type="EMBL" id="JAHTGR010000010">
    <property type="protein sequence ID" value="MBV6323197.1"/>
    <property type="molecule type" value="Genomic_DNA"/>
</dbReference>
<reference evidence="2" key="2">
    <citation type="submission" date="2022-03" db="EMBL/GenBank/DDBJ databases">
        <title>Genome Encyclopedia of Bacteria and Archaea VI: Functional Genomics of Type Strains.</title>
        <authorList>
            <person name="Whitman W."/>
        </authorList>
    </citation>
    <scope>NUCLEOTIDE SEQUENCE</scope>
    <source>
        <strain evidence="2">HSC-15S17</strain>
    </source>
</reference>
<evidence type="ECO:0000313" key="3">
    <source>
        <dbReference type="Proteomes" id="UP001155901"/>
    </source>
</evidence>
<comment type="caution">
    <text evidence="1">The sequence shown here is derived from an EMBL/GenBank/DDBJ whole genome shotgun (WGS) entry which is preliminary data.</text>
</comment>
<dbReference type="RefSeq" id="WP_217943885.1">
    <property type="nucleotide sequence ID" value="NZ_JAHTGR010000010.1"/>
</dbReference>
<evidence type="ECO:0000313" key="4">
    <source>
        <dbReference type="Proteomes" id="UP001162889"/>
    </source>
</evidence>
<keyword evidence="4" id="KW-1185">Reference proteome</keyword>
<dbReference type="Proteomes" id="UP001162889">
    <property type="component" value="Unassembled WGS sequence"/>
</dbReference>
<accession>A0AA41H704</accession>
<dbReference type="AlphaFoldDB" id="A0AA41H704"/>
<evidence type="ECO:0000313" key="2">
    <source>
        <dbReference type="EMBL" id="MCP2010015.1"/>
    </source>
</evidence>
<reference evidence="1" key="1">
    <citation type="submission" date="2021-07" db="EMBL/GenBank/DDBJ databases">
        <title>Characterization of violacein-producing bacteria and related species.</title>
        <authorList>
            <person name="Wilson H.S."/>
            <person name="De Leon M.E."/>
        </authorList>
    </citation>
    <scope>NUCLEOTIDE SEQUENCE</scope>
    <source>
        <strain evidence="1">HSC-15S17</strain>
    </source>
</reference>